<dbReference type="PANTHER" id="PTHR43790">
    <property type="entry name" value="CARBOHYDRATE TRANSPORT ATP-BINDING PROTEIN MG119-RELATED"/>
    <property type="match status" value="1"/>
</dbReference>
<dbReference type="PROSITE" id="PS00211">
    <property type="entry name" value="ABC_TRANSPORTER_1"/>
    <property type="match status" value="1"/>
</dbReference>
<dbReference type="InterPro" id="IPR027417">
    <property type="entry name" value="P-loop_NTPase"/>
</dbReference>
<feature type="domain" description="ABC transporter" evidence="5">
    <location>
        <begin position="15"/>
        <end position="248"/>
    </location>
</feature>
<dbReference type="PROSITE" id="PS50893">
    <property type="entry name" value="ABC_TRANSPORTER_2"/>
    <property type="match status" value="1"/>
</dbReference>
<dbReference type="InterPro" id="IPR003439">
    <property type="entry name" value="ABC_transporter-like_ATP-bd"/>
</dbReference>
<keyword evidence="3" id="KW-0547">Nucleotide-binding</keyword>
<accession>X1K6K4</accession>
<evidence type="ECO:0000256" key="4">
    <source>
        <dbReference type="ARBA" id="ARBA00022840"/>
    </source>
</evidence>
<feature type="non-terminal residue" evidence="6">
    <location>
        <position position="1"/>
    </location>
</feature>
<keyword evidence="4" id="KW-0067">ATP-binding</keyword>
<dbReference type="SUPFAM" id="SSF52540">
    <property type="entry name" value="P-loop containing nucleoside triphosphate hydrolases"/>
    <property type="match status" value="1"/>
</dbReference>
<dbReference type="Pfam" id="PF00005">
    <property type="entry name" value="ABC_tran"/>
    <property type="match status" value="1"/>
</dbReference>
<dbReference type="Gene3D" id="3.40.50.300">
    <property type="entry name" value="P-loop containing nucleotide triphosphate hydrolases"/>
    <property type="match status" value="1"/>
</dbReference>
<gene>
    <name evidence="6" type="ORF">S03H2_58819</name>
</gene>
<dbReference type="InterPro" id="IPR050107">
    <property type="entry name" value="ABC_carbohydrate_import_ATPase"/>
</dbReference>
<keyword evidence="2" id="KW-0677">Repeat</keyword>
<dbReference type="EMBL" id="BARU01037786">
    <property type="protein sequence ID" value="GAH77713.1"/>
    <property type="molecule type" value="Genomic_DNA"/>
</dbReference>
<organism evidence="6">
    <name type="scientific">marine sediment metagenome</name>
    <dbReference type="NCBI Taxonomy" id="412755"/>
    <lineage>
        <taxon>unclassified sequences</taxon>
        <taxon>metagenomes</taxon>
        <taxon>ecological metagenomes</taxon>
    </lineage>
</organism>
<name>X1K6K4_9ZZZZ</name>
<keyword evidence="1" id="KW-0813">Transport</keyword>
<sequence>GRKIDVSHSKIKSEIKRPVALKVEALSSNYLENVSFELKKGEILGVGGLHGQGQSKLLLTLFGALPLNSGTVIFKDKKIGIDSPIKAMKHSFTYISGDRKKYGIFLIRPILDNMILSFLVKMKKIFFREKILIEKVSPVIKKLKLIFNNISDLANELSGGNQQKVVIGRGILTNPDIILMDDPTKGIDIQAKEEFYVLMKSMCKVGISIIWNSSEDQELLSNANRIIVFNEGKIVDVLKGKRMNEFDL</sequence>
<proteinExistence type="predicted"/>
<dbReference type="InterPro" id="IPR017871">
    <property type="entry name" value="ABC_transporter-like_CS"/>
</dbReference>
<dbReference type="GO" id="GO:0016887">
    <property type="term" value="F:ATP hydrolysis activity"/>
    <property type="evidence" value="ECO:0007669"/>
    <property type="project" value="InterPro"/>
</dbReference>
<evidence type="ECO:0000313" key="6">
    <source>
        <dbReference type="EMBL" id="GAH77713.1"/>
    </source>
</evidence>
<dbReference type="PANTHER" id="PTHR43790:SF9">
    <property type="entry name" value="GALACTOFURANOSE TRANSPORTER ATP-BINDING PROTEIN YTFR"/>
    <property type="match status" value="1"/>
</dbReference>
<dbReference type="AlphaFoldDB" id="X1K6K4"/>
<protein>
    <recommendedName>
        <fullName evidence="5">ABC transporter domain-containing protein</fullName>
    </recommendedName>
</protein>
<dbReference type="CDD" id="cd03215">
    <property type="entry name" value="ABC_Carb_Monos_II"/>
    <property type="match status" value="1"/>
</dbReference>
<evidence type="ECO:0000259" key="5">
    <source>
        <dbReference type="PROSITE" id="PS50893"/>
    </source>
</evidence>
<comment type="caution">
    <text evidence="6">The sequence shown here is derived from an EMBL/GenBank/DDBJ whole genome shotgun (WGS) entry which is preliminary data.</text>
</comment>
<evidence type="ECO:0000256" key="2">
    <source>
        <dbReference type="ARBA" id="ARBA00022737"/>
    </source>
</evidence>
<evidence type="ECO:0000256" key="1">
    <source>
        <dbReference type="ARBA" id="ARBA00022448"/>
    </source>
</evidence>
<reference evidence="6" key="1">
    <citation type="journal article" date="2014" name="Front. Microbiol.">
        <title>High frequency of phylogenetically diverse reductive dehalogenase-homologous genes in deep subseafloor sedimentary metagenomes.</title>
        <authorList>
            <person name="Kawai M."/>
            <person name="Futagami T."/>
            <person name="Toyoda A."/>
            <person name="Takaki Y."/>
            <person name="Nishi S."/>
            <person name="Hori S."/>
            <person name="Arai W."/>
            <person name="Tsubouchi T."/>
            <person name="Morono Y."/>
            <person name="Uchiyama I."/>
            <person name="Ito T."/>
            <person name="Fujiyama A."/>
            <person name="Inagaki F."/>
            <person name="Takami H."/>
        </authorList>
    </citation>
    <scope>NUCLEOTIDE SEQUENCE</scope>
    <source>
        <strain evidence="6">Expedition CK06-06</strain>
    </source>
</reference>
<feature type="non-terminal residue" evidence="6">
    <location>
        <position position="248"/>
    </location>
</feature>
<evidence type="ECO:0000256" key="3">
    <source>
        <dbReference type="ARBA" id="ARBA00022741"/>
    </source>
</evidence>
<dbReference type="GO" id="GO:0005524">
    <property type="term" value="F:ATP binding"/>
    <property type="evidence" value="ECO:0007669"/>
    <property type="project" value="UniProtKB-KW"/>
</dbReference>